<dbReference type="Proteomes" id="UP001165541">
    <property type="component" value="Unassembled WGS sequence"/>
</dbReference>
<dbReference type="RefSeq" id="WP_251781289.1">
    <property type="nucleotide sequence ID" value="NZ_JAMKFE010000022.1"/>
</dbReference>
<protein>
    <recommendedName>
        <fullName evidence="3">OsmC-like protein</fullName>
    </recommendedName>
</protein>
<comment type="caution">
    <text evidence="1">The sequence shown here is derived from an EMBL/GenBank/DDBJ whole genome shotgun (WGS) entry which is preliminary data.</text>
</comment>
<gene>
    <name evidence="1" type="ORF">M8A51_24715</name>
</gene>
<evidence type="ECO:0000313" key="2">
    <source>
        <dbReference type="Proteomes" id="UP001165541"/>
    </source>
</evidence>
<reference evidence="1" key="1">
    <citation type="submission" date="2022-05" db="EMBL/GenBank/DDBJ databases">
        <title>Schlegelella sp. nov., isolated from mangrove soil.</title>
        <authorList>
            <person name="Liu Y."/>
            <person name="Ge X."/>
            <person name="Liu W."/>
        </authorList>
    </citation>
    <scope>NUCLEOTIDE SEQUENCE</scope>
    <source>
        <strain evidence="1">S2-27</strain>
    </source>
</reference>
<keyword evidence="2" id="KW-1185">Reference proteome</keyword>
<organism evidence="1 2">
    <name type="scientific">Caldimonas mangrovi</name>
    <dbReference type="NCBI Taxonomy" id="2944811"/>
    <lineage>
        <taxon>Bacteria</taxon>
        <taxon>Pseudomonadati</taxon>
        <taxon>Pseudomonadota</taxon>
        <taxon>Betaproteobacteria</taxon>
        <taxon>Burkholderiales</taxon>
        <taxon>Sphaerotilaceae</taxon>
        <taxon>Caldimonas</taxon>
    </lineage>
</organism>
<dbReference type="EMBL" id="JAMKFE010000022">
    <property type="protein sequence ID" value="MCM5682747.1"/>
    <property type="molecule type" value="Genomic_DNA"/>
</dbReference>
<sequence length="229" mass="25082">MVNTPSAAHSRAEGFNDFESIRSLMFEPRADDQNALRPGDVVQLTETSPANSSLEIGLLQRLQDPQVTKVMVHEIKTIDVSPGEPKTLFTFGLGGCIAVSILSKKQDGTISATLSHRPPEELDDQLREIQHELGHHPLCGPRMRCEILILAPGGYKESRGPRELQPAVTAELTELVRMLDGKLPGITPTLVSYHPRRSNEHSDALVIDFPAEAGDAIRYKGIHNARSGL</sequence>
<evidence type="ECO:0000313" key="1">
    <source>
        <dbReference type="EMBL" id="MCM5682747.1"/>
    </source>
</evidence>
<evidence type="ECO:0008006" key="3">
    <source>
        <dbReference type="Google" id="ProtNLM"/>
    </source>
</evidence>
<accession>A0ABT0YVH2</accession>
<proteinExistence type="predicted"/>
<name>A0ABT0YVH2_9BURK</name>